<dbReference type="EMBL" id="ASHM01000516">
    <property type="protein sequence ID" value="PNY04864.1"/>
    <property type="molecule type" value="Genomic_DNA"/>
</dbReference>
<protein>
    <submittedName>
        <fullName evidence="2">Uncharacterized protein</fullName>
    </submittedName>
</protein>
<feature type="compositionally biased region" description="Basic and acidic residues" evidence="1">
    <location>
        <begin position="1083"/>
        <end position="1096"/>
    </location>
</feature>
<comment type="caution">
    <text evidence="2">The sequence shown here is derived from an EMBL/GenBank/DDBJ whole genome shotgun (WGS) entry which is preliminary data.</text>
</comment>
<feature type="compositionally biased region" description="Basic and acidic residues" evidence="1">
    <location>
        <begin position="76"/>
        <end position="124"/>
    </location>
</feature>
<organism evidence="2 3">
    <name type="scientific">Trifolium pratense</name>
    <name type="common">Red clover</name>
    <dbReference type="NCBI Taxonomy" id="57577"/>
    <lineage>
        <taxon>Eukaryota</taxon>
        <taxon>Viridiplantae</taxon>
        <taxon>Streptophyta</taxon>
        <taxon>Embryophyta</taxon>
        <taxon>Tracheophyta</taxon>
        <taxon>Spermatophyta</taxon>
        <taxon>Magnoliopsida</taxon>
        <taxon>eudicotyledons</taxon>
        <taxon>Gunneridae</taxon>
        <taxon>Pentapetalae</taxon>
        <taxon>rosids</taxon>
        <taxon>fabids</taxon>
        <taxon>Fabales</taxon>
        <taxon>Fabaceae</taxon>
        <taxon>Papilionoideae</taxon>
        <taxon>50 kb inversion clade</taxon>
        <taxon>NPAAA clade</taxon>
        <taxon>Hologalegina</taxon>
        <taxon>IRL clade</taxon>
        <taxon>Trifolieae</taxon>
        <taxon>Trifolium</taxon>
    </lineage>
</organism>
<feature type="compositionally biased region" description="Low complexity" evidence="1">
    <location>
        <begin position="270"/>
        <end position="282"/>
    </location>
</feature>
<sequence>MLSSGSNLNSSSASGITSSDMPPLPQCLPLDSITVGNQKFTGELKRVLCVSAGNTSEDHSFGVPHPKSMGPGSSGELKHLKESVQDASRKARDRSKMFRESISKLDRYREALNSKKRQRSDLSSEKGSGVNLTKMGSQIHKIPNDNMTQREVKTSNSMLNKRIRMSVGDTREESRSAAIGRQPMLTEKDGNLIQTLGGDSVRNEEKTRRLLAGGEGLDQKIKKKRSVGTVGNRVISGERDAKRVTFPKGNADLKMRFNDAQGFRLKPLPGSSGINKSESSSEPNNTGVRVMLTGEQGVSLHRDHTADQRVVAKGNNRANTQEDPTGSPNAPIKNKVSRAPRTGSVSALELPNSQSPSGSFPGSSIHPMTQWGGQRPPKNSRSRRVKVVPPASRNLEVQVSSEGCLTSDFNVKVSSVGNNGFQLASSADNSTPKYKRQPDDISSPFGLSESEESVAGENKIKEKGVNGSDTAMVADKDGTPMLQMRKNKIPTDELGDGVQRHGRTGRNLLSIRPGLPLGREKSENVPILKPPVQDMRPNDKNKTKNGRPPSKKQKERKVLTRVGKQLNIGSSDFGGESDDDREELCKAANAALNASNLASGPFWSKMEHIFASISLDDASFVKQQLNIADNLEKSLSHMFAIDHDMLGVVINNKTTQGSEDRRRSHFDEESAKFEAVGGRSDIERLDKGTPLFQRLLCALIDEDDNEESYHQSEAKNISRQCASDDSHCGSCNQVDFEPKDRDRMESEVESQVDFQIQKNCKLDRLSCDKSTTSNTFRYPNTPSSSQSTGVWQGDEEFCLSDITHTSEICSNDLDQLHPELSNPSFASPDGEYQLMSLDDRLLLELQSIGIYPEILPDLAEEDEAIIHDIVKLEKTLYEQNGRKKSNLDTIDRAILEGRDIEKRKIEQTAFDQLTEMAYRKRLACRGSRNSKSAVQKVSNQVALAFLKRTLGRCRRYEEVGVSCFSEPTLQNIMFSPHSRENGGQPADCIYSGTASNTCNKALHQIETRKLGAVSSASEKYDSQRDYADRGLVDSFQGSIHSSEQMSSKNGSVMIKEKKREMLVNGSSRTSNLDGAVPGGVRGKRSERERNQMRDQARQNSNSIAGCPSFDSRQNENKPKAKAKQKSTSGGQDRFMEAKESACLPIYDSSLSVANASNNGRKDRTTLSVNQDNSQVKESSDFGNLPLPDLSAIDEFGVSGELGGPQDLGSWLNFDDDGLQDTDCIMGLEIPMDDLSALDMLM</sequence>
<feature type="region of interest" description="Disordered" evidence="1">
    <location>
        <begin position="55"/>
        <end position="131"/>
    </location>
</feature>
<feature type="region of interest" description="Disordered" evidence="1">
    <location>
        <begin position="262"/>
        <end position="287"/>
    </location>
</feature>
<feature type="region of interest" description="Disordered" evidence="1">
    <location>
        <begin position="491"/>
        <end position="558"/>
    </location>
</feature>
<dbReference type="PANTHER" id="PTHR31115">
    <property type="entry name" value="OS05G0107300 PROTEIN"/>
    <property type="match status" value="1"/>
</dbReference>
<evidence type="ECO:0000313" key="3">
    <source>
        <dbReference type="Proteomes" id="UP000236291"/>
    </source>
</evidence>
<feature type="compositionally biased region" description="Low complexity" evidence="1">
    <location>
        <begin position="1"/>
        <end position="19"/>
    </location>
</feature>
<feature type="region of interest" description="Disordered" evidence="1">
    <location>
        <begin position="1"/>
        <end position="28"/>
    </location>
</feature>
<feature type="compositionally biased region" description="Low complexity" evidence="1">
    <location>
        <begin position="353"/>
        <end position="364"/>
    </location>
</feature>
<reference evidence="2 3" key="2">
    <citation type="journal article" date="2017" name="Front. Plant Sci.">
        <title>Gene Classification and Mining of Molecular Markers Useful in Red Clover (Trifolium pratense) Breeding.</title>
        <authorList>
            <person name="Istvanek J."/>
            <person name="Dluhosova J."/>
            <person name="Dluhos P."/>
            <person name="Patkova L."/>
            <person name="Nedelnik J."/>
            <person name="Repkova J."/>
        </authorList>
    </citation>
    <scope>NUCLEOTIDE SEQUENCE [LARGE SCALE GENOMIC DNA]</scope>
    <source>
        <strain evidence="3">cv. Tatra</strain>
        <tissue evidence="2">Young leaves</tissue>
    </source>
</reference>
<feature type="region of interest" description="Disordered" evidence="1">
    <location>
        <begin position="1063"/>
        <end position="1133"/>
    </location>
</feature>
<dbReference type="AlphaFoldDB" id="A0A2K3NPA3"/>
<feature type="region of interest" description="Disordered" evidence="1">
    <location>
        <begin position="300"/>
        <end position="387"/>
    </location>
</feature>
<feature type="region of interest" description="Disordered" evidence="1">
    <location>
        <begin position="166"/>
        <end position="187"/>
    </location>
</feature>
<dbReference type="PANTHER" id="PTHR31115:SF4">
    <property type="entry name" value="SPECTRIN BETA CHAIN, BRAIN"/>
    <property type="match status" value="1"/>
</dbReference>
<dbReference type="STRING" id="57577.A0A2K3NPA3"/>
<reference evidence="2 3" key="1">
    <citation type="journal article" date="2014" name="Am. J. Bot.">
        <title>Genome assembly and annotation for red clover (Trifolium pratense; Fabaceae).</title>
        <authorList>
            <person name="Istvanek J."/>
            <person name="Jaros M."/>
            <person name="Krenek A."/>
            <person name="Repkova J."/>
        </authorList>
    </citation>
    <scope>NUCLEOTIDE SEQUENCE [LARGE SCALE GENOMIC DNA]</scope>
    <source>
        <strain evidence="3">cv. Tatra</strain>
        <tissue evidence="2">Young leaves</tissue>
    </source>
</reference>
<dbReference type="ExpressionAtlas" id="A0A2K3NPA3">
    <property type="expression patterns" value="baseline"/>
</dbReference>
<gene>
    <name evidence="2" type="ORF">L195_g001295</name>
</gene>
<name>A0A2K3NPA3_TRIPR</name>
<evidence type="ECO:0000256" key="1">
    <source>
        <dbReference type="SAM" id="MobiDB-lite"/>
    </source>
</evidence>
<dbReference type="Proteomes" id="UP000236291">
    <property type="component" value="Unassembled WGS sequence"/>
</dbReference>
<feature type="compositionally biased region" description="Polar residues" evidence="1">
    <location>
        <begin position="316"/>
        <end position="328"/>
    </location>
</feature>
<evidence type="ECO:0000313" key="2">
    <source>
        <dbReference type="EMBL" id="PNY04864.1"/>
    </source>
</evidence>
<feature type="region of interest" description="Disordered" evidence="1">
    <location>
        <begin position="424"/>
        <end position="456"/>
    </location>
</feature>
<accession>A0A2K3NPA3</accession>
<feature type="compositionally biased region" description="Basic residues" evidence="1">
    <location>
        <begin position="543"/>
        <end position="555"/>
    </location>
</feature>
<proteinExistence type="predicted"/>